<evidence type="ECO:0000256" key="10">
    <source>
        <dbReference type="ARBA" id="ARBA00023136"/>
    </source>
</evidence>
<keyword evidence="20" id="KW-1185">Reference proteome</keyword>
<evidence type="ECO:0000256" key="14">
    <source>
        <dbReference type="ARBA" id="ARBA00026054"/>
    </source>
</evidence>
<dbReference type="NCBIfam" id="NF004413">
    <property type="entry name" value="PRK05759.1-4"/>
    <property type="match status" value="1"/>
</dbReference>
<evidence type="ECO:0000256" key="17">
    <source>
        <dbReference type="RuleBase" id="RU003848"/>
    </source>
</evidence>
<comment type="subunit">
    <text evidence="16">F-type ATPases have 2 components, F(1) - the catalytic core - and F(0) - the membrane proton channel. F(1) has five subunits: alpha(3), beta(3), gamma(1), delta(1), epsilon(1). F(0) has three main subunits: a(1), b(2) and c(10-14). The alpha and beta chains form an alternating ring which encloses part of the gamma chain. F(1) is attached to F(0) by a central stalk formed by the gamma and epsilon chains, while a peripheral stalk is formed by the delta and b chains.</text>
</comment>
<feature type="transmembrane region" description="Helical" evidence="16">
    <location>
        <begin position="6"/>
        <end position="26"/>
    </location>
</feature>
<dbReference type="GO" id="GO:0016787">
    <property type="term" value="F:hydrolase activity"/>
    <property type="evidence" value="ECO:0007669"/>
    <property type="project" value="UniProtKB-KW"/>
</dbReference>
<sequence length="156" mass="17431">MNLNATILGQAIAFVLFVLFCMKYVWPPIMAAIEKRQKEVAEGLASAERAKKDLDLAQANVTDQLKKAKDEAQVIIEQANKRRSQILDEAKTEAEQERNKIVTQAQAEIDAERKRAREELRKQVAMLAVAGAEKIIERSVDEAANSDIVDKLVAEL</sequence>
<evidence type="ECO:0000256" key="8">
    <source>
        <dbReference type="ARBA" id="ARBA00022989"/>
    </source>
</evidence>
<keyword evidence="8 16" id="KW-1133">Transmembrane helix</keyword>
<dbReference type="Gene3D" id="1.20.5.620">
    <property type="entry name" value="F1F0 ATP synthase subunit B, membrane domain"/>
    <property type="match status" value="1"/>
</dbReference>
<dbReference type="CDD" id="cd06503">
    <property type="entry name" value="ATP-synt_Fo_b"/>
    <property type="match status" value="1"/>
</dbReference>
<organism evidence="19 20">
    <name type="scientific">[Pantoea] beijingensis</name>
    <dbReference type="NCBI Taxonomy" id="1324864"/>
    <lineage>
        <taxon>Bacteria</taxon>
        <taxon>Pseudomonadati</taxon>
        <taxon>Pseudomonadota</taxon>
        <taxon>Gammaproteobacteria</taxon>
        <taxon>Enterobacterales</taxon>
        <taxon>Erwiniaceae</taxon>
        <taxon>Erwinia</taxon>
    </lineage>
</organism>
<dbReference type="InterPro" id="IPR002146">
    <property type="entry name" value="ATP_synth_b/b'su_bac/chlpt"/>
</dbReference>
<gene>
    <name evidence="16" type="primary">atpF</name>
    <name evidence="19" type="ORF">ED28_03560</name>
</gene>
<dbReference type="PANTHER" id="PTHR33445:SF1">
    <property type="entry name" value="ATP SYNTHASE SUBUNIT B"/>
    <property type="match status" value="1"/>
</dbReference>
<keyword evidence="18" id="KW-0175">Coiled coil</keyword>
<dbReference type="InterPro" id="IPR005864">
    <property type="entry name" value="ATP_synth_F0_bsu_bac"/>
</dbReference>
<comment type="subunit">
    <text evidence="14">F-type ATPases have 2 components, F(1) - the catalytic core - and F(0) - the membrane proton channel. F(1) has five subunits: alpha(3), beta(3), gamma(1), delta(1), epsilon(1). F(0) has four main subunits: a(1), b(2) and c(10-14). The alpha and beta chains form an alternating ring which encloses part of the gamma chain. F(1) is attached to F(0) by a central stalk formed by the gamma and epsilon chains, while a peripheral stalk is formed by the delta and b chains.</text>
</comment>
<evidence type="ECO:0000256" key="6">
    <source>
        <dbReference type="ARBA" id="ARBA00022692"/>
    </source>
</evidence>
<dbReference type="PANTHER" id="PTHR33445">
    <property type="entry name" value="ATP SYNTHASE SUBUNIT B', CHLOROPLASTIC"/>
    <property type="match status" value="1"/>
</dbReference>
<keyword evidence="4" id="KW-0997">Cell inner membrane</keyword>
<dbReference type="RefSeq" id="WP_128175282.1">
    <property type="nucleotide sequence ID" value="NZ_CP071409.1"/>
</dbReference>
<evidence type="ECO:0000256" key="3">
    <source>
        <dbReference type="ARBA" id="ARBA00022475"/>
    </source>
</evidence>
<evidence type="ECO:0000256" key="5">
    <source>
        <dbReference type="ARBA" id="ARBA00022547"/>
    </source>
</evidence>
<dbReference type="GO" id="GO:0005886">
    <property type="term" value="C:plasma membrane"/>
    <property type="evidence" value="ECO:0007669"/>
    <property type="project" value="UniProtKB-SubCell"/>
</dbReference>
<dbReference type="GO" id="GO:0045259">
    <property type="term" value="C:proton-transporting ATP synthase complex"/>
    <property type="evidence" value="ECO:0007669"/>
    <property type="project" value="UniProtKB-KW"/>
</dbReference>
<dbReference type="EMBL" id="JMEE01000002">
    <property type="protein sequence ID" value="RWR03388.1"/>
    <property type="molecule type" value="Genomic_DNA"/>
</dbReference>
<dbReference type="SUPFAM" id="SSF81573">
    <property type="entry name" value="F1F0 ATP synthase subunit B, membrane domain"/>
    <property type="match status" value="1"/>
</dbReference>
<comment type="function">
    <text evidence="13">Component of the F(0) channel, it forms part of the peripheral stalk, linking F(1) to F(0). The b'-subunit is a diverged and duplicated form of b found in plants and photosynthetic bacteria.</text>
</comment>
<evidence type="ECO:0000256" key="1">
    <source>
        <dbReference type="ARBA" id="ARBA00005513"/>
    </source>
</evidence>
<keyword evidence="7 16" id="KW-0375">Hydrogen ion transport</keyword>
<comment type="subcellular location">
    <subcellularLocation>
        <location evidence="16">Cell membrane</location>
        <topology evidence="16">Single-pass membrane protein</topology>
    </subcellularLocation>
    <subcellularLocation>
        <location evidence="15">Endomembrane system</location>
        <topology evidence="15">Single-pass membrane protein</topology>
    </subcellularLocation>
</comment>
<dbReference type="InterPro" id="IPR050059">
    <property type="entry name" value="ATP_synthase_B_chain"/>
</dbReference>
<comment type="function">
    <text evidence="12 16">F(1)F(0) ATP synthase produces ATP from ADP in the presence of a proton or sodium gradient. F-type ATPases consist of two structural domains, F(1) containing the extramembraneous catalytic core and F(0) containing the membrane proton channel, linked together by a central stalk and a peripheral stalk. During catalysis, ATP synthesis in the catalytic domain of F(1) is coupled via a rotary mechanism of the central stalk subunits to proton translocation.</text>
</comment>
<evidence type="ECO:0000256" key="16">
    <source>
        <dbReference type="HAMAP-Rule" id="MF_01398"/>
    </source>
</evidence>
<dbReference type="AlphaFoldDB" id="A0A443IH58"/>
<name>A0A443IH58_9GAMM</name>
<evidence type="ECO:0000256" key="2">
    <source>
        <dbReference type="ARBA" id="ARBA00022448"/>
    </source>
</evidence>
<evidence type="ECO:0000256" key="15">
    <source>
        <dbReference type="ARBA" id="ARBA00037847"/>
    </source>
</evidence>
<feature type="coiled-coil region" evidence="18">
    <location>
        <begin position="47"/>
        <end position="122"/>
    </location>
</feature>
<evidence type="ECO:0000256" key="9">
    <source>
        <dbReference type="ARBA" id="ARBA00023065"/>
    </source>
</evidence>
<keyword evidence="19" id="KW-0378">Hydrolase</keyword>
<protein>
    <recommendedName>
        <fullName evidence="16">ATP synthase subunit b</fullName>
    </recommendedName>
    <alternativeName>
        <fullName evidence="16">ATP synthase F(0) sector subunit b</fullName>
    </alternativeName>
    <alternativeName>
        <fullName evidence="16">ATPase subunit I</fullName>
    </alternativeName>
    <alternativeName>
        <fullName evidence="16">F-type ATPase subunit b</fullName>
        <shortName evidence="16">F-ATPase subunit b</shortName>
    </alternativeName>
</protein>
<keyword evidence="6 16" id="KW-0812">Transmembrane</keyword>
<keyword evidence="9 16" id="KW-0406">Ion transport</keyword>
<keyword evidence="5 16" id="KW-0138">CF(0)</keyword>
<dbReference type="GO" id="GO:0046933">
    <property type="term" value="F:proton-transporting ATP synthase activity, rotational mechanism"/>
    <property type="evidence" value="ECO:0007669"/>
    <property type="project" value="UniProtKB-UniRule"/>
</dbReference>
<keyword evidence="11 16" id="KW-0066">ATP synthesis</keyword>
<evidence type="ECO:0000256" key="13">
    <source>
        <dbReference type="ARBA" id="ARBA00025614"/>
    </source>
</evidence>
<dbReference type="HAMAP" id="MF_01398">
    <property type="entry name" value="ATP_synth_b_bprime"/>
    <property type="match status" value="1"/>
</dbReference>
<dbReference type="NCBIfam" id="TIGR01144">
    <property type="entry name" value="ATP_synt_b"/>
    <property type="match status" value="1"/>
</dbReference>
<accession>A0A443IH58</accession>
<dbReference type="FunFam" id="1.20.5.620:FF:000001">
    <property type="entry name" value="ATP synthase subunit b"/>
    <property type="match status" value="1"/>
</dbReference>
<keyword evidence="10 16" id="KW-0472">Membrane</keyword>
<dbReference type="GO" id="GO:0046961">
    <property type="term" value="F:proton-transporting ATPase activity, rotational mechanism"/>
    <property type="evidence" value="ECO:0007669"/>
    <property type="project" value="TreeGrafter"/>
</dbReference>
<evidence type="ECO:0000256" key="4">
    <source>
        <dbReference type="ARBA" id="ARBA00022519"/>
    </source>
</evidence>
<dbReference type="GO" id="GO:0012505">
    <property type="term" value="C:endomembrane system"/>
    <property type="evidence" value="ECO:0007669"/>
    <property type="project" value="UniProtKB-SubCell"/>
</dbReference>
<evidence type="ECO:0000313" key="20">
    <source>
        <dbReference type="Proteomes" id="UP000288794"/>
    </source>
</evidence>
<reference evidence="19 20" key="1">
    <citation type="submission" date="2014-04" db="EMBL/GenBank/DDBJ databases">
        <title>Draft genome sequence of Pantoea beijingensis strain LMG 27579, an emerging pathogen to Pleurotus eryngii with potential industrial application.</title>
        <authorList>
            <person name="Xu F."/>
            <person name="Liu Y."/>
            <person name="Wang S."/>
            <person name="Yin Y."/>
            <person name="Ma Y."/>
            <person name="Zhao S."/>
            <person name="Rong C."/>
        </authorList>
    </citation>
    <scope>NUCLEOTIDE SEQUENCE [LARGE SCALE GENOMIC DNA]</scope>
    <source>
        <strain evidence="19 20">LMG 27579</strain>
    </source>
</reference>
<comment type="caution">
    <text evidence="19">The sequence shown here is derived from an EMBL/GenBank/DDBJ whole genome shotgun (WGS) entry which is preliminary data.</text>
</comment>
<proteinExistence type="inferred from homology"/>
<comment type="similarity">
    <text evidence="1 16 17">Belongs to the ATPase B chain family.</text>
</comment>
<keyword evidence="3 16" id="KW-1003">Cell membrane</keyword>
<dbReference type="Pfam" id="PF00430">
    <property type="entry name" value="ATP-synt_B"/>
    <property type="match status" value="1"/>
</dbReference>
<dbReference type="InterPro" id="IPR028987">
    <property type="entry name" value="ATP_synth_B-like_membr_sf"/>
</dbReference>
<evidence type="ECO:0000256" key="18">
    <source>
        <dbReference type="SAM" id="Coils"/>
    </source>
</evidence>
<evidence type="ECO:0000313" key="19">
    <source>
        <dbReference type="EMBL" id="RWR03388.1"/>
    </source>
</evidence>
<evidence type="ECO:0000256" key="7">
    <source>
        <dbReference type="ARBA" id="ARBA00022781"/>
    </source>
</evidence>
<dbReference type="Proteomes" id="UP000288794">
    <property type="component" value="Unassembled WGS sequence"/>
</dbReference>
<evidence type="ECO:0000256" key="12">
    <source>
        <dbReference type="ARBA" id="ARBA00025198"/>
    </source>
</evidence>
<keyword evidence="2 16" id="KW-0813">Transport</keyword>
<evidence type="ECO:0000256" key="11">
    <source>
        <dbReference type="ARBA" id="ARBA00023310"/>
    </source>
</evidence>
<dbReference type="NCBIfam" id="NF004411">
    <property type="entry name" value="PRK05759.1-2"/>
    <property type="match status" value="1"/>
</dbReference>